<evidence type="ECO:0000313" key="4">
    <source>
        <dbReference type="Proteomes" id="UP000799424"/>
    </source>
</evidence>
<feature type="region of interest" description="Disordered" evidence="1">
    <location>
        <begin position="54"/>
        <end position="80"/>
    </location>
</feature>
<dbReference type="OrthoDB" id="3686475at2759"/>
<sequence>MAGINVHDLFLALIVLTCIILVLLLILLLNHCIKRHTKNIAPTQSRDVETGCKTPVQQQHPSYPARPKIQREHYSEQQRLPRLTTITPAVELLPEIRTSSERADDWLERRDSRMMDGDGGKVPKTYKVLGLKNEGALRWDWRGEKVYGGGDGGNEQDTPTEPSTG</sequence>
<protein>
    <submittedName>
        <fullName evidence="3">Uncharacterized protein</fullName>
    </submittedName>
</protein>
<feature type="compositionally biased region" description="Polar residues" evidence="1">
    <location>
        <begin position="155"/>
        <end position="165"/>
    </location>
</feature>
<keyword evidence="4" id="KW-1185">Reference proteome</keyword>
<feature type="region of interest" description="Disordered" evidence="1">
    <location>
        <begin position="144"/>
        <end position="165"/>
    </location>
</feature>
<keyword evidence="2" id="KW-0472">Membrane</keyword>
<dbReference type="AlphaFoldDB" id="A0A6A7AE13"/>
<organism evidence="3 4">
    <name type="scientific">Ophiobolus disseminans</name>
    <dbReference type="NCBI Taxonomy" id="1469910"/>
    <lineage>
        <taxon>Eukaryota</taxon>
        <taxon>Fungi</taxon>
        <taxon>Dikarya</taxon>
        <taxon>Ascomycota</taxon>
        <taxon>Pezizomycotina</taxon>
        <taxon>Dothideomycetes</taxon>
        <taxon>Pleosporomycetidae</taxon>
        <taxon>Pleosporales</taxon>
        <taxon>Pleosporineae</taxon>
        <taxon>Phaeosphaeriaceae</taxon>
        <taxon>Ophiobolus</taxon>
    </lineage>
</organism>
<name>A0A6A7AE13_9PLEO</name>
<feature type="transmembrane region" description="Helical" evidence="2">
    <location>
        <begin position="6"/>
        <end position="29"/>
    </location>
</feature>
<accession>A0A6A7AE13</accession>
<dbReference type="EMBL" id="MU006218">
    <property type="protein sequence ID" value="KAF2831393.1"/>
    <property type="molecule type" value="Genomic_DNA"/>
</dbReference>
<reference evidence="3" key="1">
    <citation type="journal article" date="2020" name="Stud. Mycol.">
        <title>101 Dothideomycetes genomes: a test case for predicting lifestyles and emergence of pathogens.</title>
        <authorList>
            <person name="Haridas S."/>
            <person name="Albert R."/>
            <person name="Binder M."/>
            <person name="Bloem J."/>
            <person name="Labutti K."/>
            <person name="Salamov A."/>
            <person name="Andreopoulos B."/>
            <person name="Baker S."/>
            <person name="Barry K."/>
            <person name="Bills G."/>
            <person name="Bluhm B."/>
            <person name="Cannon C."/>
            <person name="Castanera R."/>
            <person name="Culley D."/>
            <person name="Daum C."/>
            <person name="Ezra D."/>
            <person name="Gonzalez J."/>
            <person name="Henrissat B."/>
            <person name="Kuo A."/>
            <person name="Liang C."/>
            <person name="Lipzen A."/>
            <person name="Lutzoni F."/>
            <person name="Magnuson J."/>
            <person name="Mondo S."/>
            <person name="Nolan M."/>
            <person name="Ohm R."/>
            <person name="Pangilinan J."/>
            <person name="Park H.-J."/>
            <person name="Ramirez L."/>
            <person name="Alfaro M."/>
            <person name="Sun H."/>
            <person name="Tritt A."/>
            <person name="Yoshinaga Y."/>
            <person name="Zwiers L.-H."/>
            <person name="Turgeon B."/>
            <person name="Goodwin S."/>
            <person name="Spatafora J."/>
            <person name="Crous P."/>
            <person name="Grigoriev I."/>
        </authorList>
    </citation>
    <scope>NUCLEOTIDE SEQUENCE</scope>
    <source>
        <strain evidence="3">CBS 113818</strain>
    </source>
</reference>
<keyword evidence="2" id="KW-0812">Transmembrane</keyword>
<gene>
    <name evidence="3" type="ORF">CC86DRAFT_138814</name>
</gene>
<proteinExistence type="predicted"/>
<evidence type="ECO:0000256" key="2">
    <source>
        <dbReference type="SAM" id="Phobius"/>
    </source>
</evidence>
<evidence type="ECO:0000313" key="3">
    <source>
        <dbReference type="EMBL" id="KAF2831393.1"/>
    </source>
</evidence>
<keyword evidence="2" id="KW-1133">Transmembrane helix</keyword>
<evidence type="ECO:0000256" key="1">
    <source>
        <dbReference type="SAM" id="MobiDB-lite"/>
    </source>
</evidence>
<dbReference type="Proteomes" id="UP000799424">
    <property type="component" value="Unassembled WGS sequence"/>
</dbReference>